<reference evidence="2 3" key="1">
    <citation type="journal article" date="2017" name="Antonie Van Leeuwenhoek">
        <title>Rhizobium rhizosphaerae sp. nov., a novel species isolated from rice rhizosphere.</title>
        <authorList>
            <person name="Zhao J.J."/>
            <person name="Zhang J."/>
            <person name="Zhang R.J."/>
            <person name="Zhang C.W."/>
            <person name="Yin H.Q."/>
            <person name="Zhang X.X."/>
        </authorList>
    </citation>
    <scope>NUCLEOTIDE SEQUENCE [LARGE SCALE GENOMIC DNA]</scope>
    <source>
        <strain evidence="2 3">BSs20135</strain>
    </source>
</reference>
<evidence type="ECO:0008006" key="4">
    <source>
        <dbReference type="Google" id="ProtNLM"/>
    </source>
</evidence>
<feature type="signal peptide" evidence="1">
    <location>
        <begin position="1"/>
        <end position="20"/>
    </location>
</feature>
<name>K6ZA00_9ALTE</name>
<keyword evidence="1" id="KW-0732">Signal</keyword>
<proteinExistence type="predicted"/>
<dbReference type="Proteomes" id="UP000006327">
    <property type="component" value="Unassembled WGS sequence"/>
</dbReference>
<gene>
    <name evidence="2" type="ORF">GARC_3312</name>
</gene>
<feature type="chain" id="PRO_5003901877" description="Lipoprotein" evidence="1">
    <location>
        <begin position="21"/>
        <end position="197"/>
    </location>
</feature>
<comment type="caution">
    <text evidence="2">The sequence shown here is derived from an EMBL/GenBank/DDBJ whole genome shotgun (WGS) entry which is preliminary data.</text>
</comment>
<accession>K6ZA00</accession>
<evidence type="ECO:0000313" key="2">
    <source>
        <dbReference type="EMBL" id="GAC20270.1"/>
    </source>
</evidence>
<evidence type="ECO:0000256" key="1">
    <source>
        <dbReference type="SAM" id="SignalP"/>
    </source>
</evidence>
<dbReference type="RefSeq" id="WP_007622034.1">
    <property type="nucleotide sequence ID" value="NZ_BAEO01000051.1"/>
</dbReference>
<organism evidence="2 3">
    <name type="scientific">Paraglaciecola arctica BSs20135</name>
    <dbReference type="NCBI Taxonomy" id="493475"/>
    <lineage>
        <taxon>Bacteria</taxon>
        <taxon>Pseudomonadati</taxon>
        <taxon>Pseudomonadota</taxon>
        <taxon>Gammaproteobacteria</taxon>
        <taxon>Alteromonadales</taxon>
        <taxon>Alteromonadaceae</taxon>
        <taxon>Paraglaciecola</taxon>
    </lineage>
</organism>
<evidence type="ECO:0000313" key="3">
    <source>
        <dbReference type="Proteomes" id="UP000006327"/>
    </source>
</evidence>
<protein>
    <recommendedName>
        <fullName evidence="4">Lipoprotein</fullName>
    </recommendedName>
</protein>
<dbReference type="EMBL" id="BAEO01000051">
    <property type="protein sequence ID" value="GAC20270.1"/>
    <property type="molecule type" value="Genomic_DNA"/>
</dbReference>
<dbReference type="AlphaFoldDB" id="K6ZA00"/>
<sequence>MKKLLLTTICAATLSFNASASLRSADNFKFVGDTQYAELCQAAATNDLGLFKKNVRQHGFRLSVSKSKMLMLLTSADSFECAGQSLVEFSESRGSQDVANYLTGVDAEVETASTSKYKFVGDTNYKNFCKSAVTNNVGLFKRAVSSQVGRLGLTRKEVMDKVLDAENVTCAGESLGEFFESRDASKVISYITEKSAE</sequence>
<dbReference type="OrthoDB" id="6386273at2"/>
<keyword evidence="3" id="KW-1185">Reference proteome</keyword>